<evidence type="ECO:0000313" key="3">
    <source>
        <dbReference type="Proteomes" id="UP001371456"/>
    </source>
</evidence>
<dbReference type="AlphaFoldDB" id="A0AAN8TLC7"/>
<keyword evidence="3" id="KW-1185">Reference proteome</keyword>
<proteinExistence type="predicted"/>
<accession>A0AAN8TLC7</accession>
<evidence type="ECO:0000313" key="2">
    <source>
        <dbReference type="EMBL" id="KAK6786788.1"/>
    </source>
</evidence>
<keyword evidence="1" id="KW-0175">Coiled coil</keyword>
<name>A0AAN8TLC7_SOLBU</name>
<evidence type="ECO:0000256" key="1">
    <source>
        <dbReference type="SAM" id="Coils"/>
    </source>
</evidence>
<feature type="coiled-coil region" evidence="1">
    <location>
        <begin position="8"/>
        <end position="42"/>
    </location>
</feature>
<protein>
    <submittedName>
        <fullName evidence="2">Uncharacterized protein</fullName>
    </submittedName>
</protein>
<gene>
    <name evidence="2" type="ORF">RDI58_015313</name>
</gene>
<organism evidence="2 3">
    <name type="scientific">Solanum bulbocastanum</name>
    <name type="common">Wild potato</name>
    <dbReference type="NCBI Taxonomy" id="147425"/>
    <lineage>
        <taxon>Eukaryota</taxon>
        <taxon>Viridiplantae</taxon>
        <taxon>Streptophyta</taxon>
        <taxon>Embryophyta</taxon>
        <taxon>Tracheophyta</taxon>
        <taxon>Spermatophyta</taxon>
        <taxon>Magnoliopsida</taxon>
        <taxon>eudicotyledons</taxon>
        <taxon>Gunneridae</taxon>
        <taxon>Pentapetalae</taxon>
        <taxon>asterids</taxon>
        <taxon>lamiids</taxon>
        <taxon>Solanales</taxon>
        <taxon>Solanaceae</taxon>
        <taxon>Solanoideae</taxon>
        <taxon>Solaneae</taxon>
        <taxon>Solanum</taxon>
    </lineage>
</organism>
<dbReference type="EMBL" id="JBANQN010000006">
    <property type="protein sequence ID" value="KAK6786788.1"/>
    <property type="molecule type" value="Genomic_DNA"/>
</dbReference>
<comment type="caution">
    <text evidence="2">The sequence shown here is derived from an EMBL/GenBank/DDBJ whole genome shotgun (WGS) entry which is preliminary data.</text>
</comment>
<dbReference type="Proteomes" id="UP001371456">
    <property type="component" value="Unassembled WGS sequence"/>
</dbReference>
<reference evidence="2 3" key="1">
    <citation type="submission" date="2024-02" db="EMBL/GenBank/DDBJ databases">
        <title>de novo genome assembly of Solanum bulbocastanum strain 11H21.</title>
        <authorList>
            <person name="Hosaka A.J."/>
        </authorList>
    </citation>
    <scope>NUCLEOTIDE SEQUENCE [LARGE SCALE GENOMIC DNA]</scope>
    <source>
        <tissue evidence="2">Young leaves</tissue>
    </source>
</reference>
<sequence>MELNAQAIAEAETAIAESEAIIAEAERAITMAEEALRFAETETLLNPPTCRYGRPPAVSSEKPLTFVPVIS</sequence>